<protein>
    <submittedName>
        <fullName evidence="7">Aldo/keto reductase</fullName>
    </submittedName>
</protein>
<sequence>MATTLALDSTFKLSSGYEMPRLGFGVYQIRQCAEPIAAAFKAGYRHIDSAQIYRNEDQVGEAFRASGLPREEVFITTKVASRNQGHAKALASVDESLKKLGLDYVDLFLIHDPLAGKTKRLETYKALLEKKEAGKIRSVGVSNYGVHHLEEIAAAGLPTPTVNQIELHPWCQQRPIVEYCAKNNIVVEAYTPLTQGVKFNDPTLKEIAKAHGKEPAQVLIRWSLQKGYSPLPKSSTPSRVTSNADVYSFALSDTEMDKLDALDKAEKGAVTWNPVNAGSWWDFIPSVAGRLIAKKVGLA</sequence>
<dbReference type="STRING" id="1353952.A0A165HBB2"/>
<keyword evidence="2" id="KW-0560">Oxidoreductase</keyword>
<feature type="binding site" evidence="4">
    <location>
        <position position="111"/>
    </location>
    <ligand>
        <name>substrate</name>
    </ligand>
</feature>
<evidence type="ECO:0000256" key="5">
    <source>
        <dbReference type="PIRSR" id="PIRSR000097-3"/>
    </source>
</evidence>
<dbReference type="PROSITE" id="PS00798">
    <property type="entry name" value="ALDOKETO_REDUCTASE_1"/>
    <property type="match status" value="1"/>
</dbReference>
<feature type="active site" description="Proton donor" evidence="3">
    <location>
        <position position="53"/>
    </location>
</feature>
<feature type="domain" description="NADP-dependent oxidoreductase" evidence="6">
    <location>
        <begin position="33"/>
        <end position="263"/>
    </location>
</feature>
<evidence type="ECO:0000256" key="1">
    <source>
        <dbReference type="ARBA" id="ARBA00007905"/>
    </source>
</evidence>
<dbReference type="InterPro" id="IPR023210">
    <property type="entry name" value="NADP_OxRdtase_dom"/>
</dbReference>
<dbReference type="PROSITE" id="PS00062">
    <property type="entry name" value="ALDOKETO_REDUCTASE_2"/>
    <property type="match status" value="1"/>
</dbReference>
<gene>
    <name evidence="7" type="ORF">CALCODRAFT_494096</name>
</gene>
<dbReference type="OrthoDB" id="416253at2759"/>
<dbReference type="EMBL" id="KV423944">
    <property type="protein sequence ID" value="KZT59077.1"/>
    <property type="molecule type" value="Genomic_DNA"/>
</dbReference>
<dbReference type="Proteomes" id="UP000076842">
    <property type="component" value="Unassembled WGS sequence"/>
</dbReference>
<evidence type="ECO:0000313" key="7">
    <source>
        <dbReference type="EMBL" id="KZT59077.1"/>
    </source>
</evidence>
<feature type="site" description="Lowers pKa of active site Tyr" evidence="5">
    <location>
        <position position="78"/>
    </location>
</feature>
<dbReference type="GO" id="GO:0016491">
    <property type="term" value="F:oxidoreductase activity"/>
    <property type="evidence" value="ECO:0007669"/>
    <property type="project" value="UniProtKB-KW"/>
</dbReference>
<evidence type="ECO:0000256" key="3">
    <source>
        <dbReference type="PIRSR" id="PIRSR000097-1"/>
    </source>
</evidence>
<accession>A0A165HBB2</accession>
<dbReference type="InterPro" id="IPR020471">
    <property type="entry name" value="AKR"/>
</dbReference>
<comment type="similarity">
    <text evidence="1">Belongs to the aldo/keto reductase family.</text>
</comment>
<evidence type="ECO:0000256" key="2">
    <source>
        <dbReference type="ARBA" id="ARBA00023002"/>
    </source>
</evidence>
<dbReference type="Pfam" id="PF00248">
    <property type="entry name" value="Aldo_ket_red"/>
    <property type="match status" value="1"/>
</dbReference>
<dbReference type="InterPro" id="IPR018170">
    <property type="entry name" value="Aldo/ket_reductase_CS"/>
</dbReference>
<proteinExistence type="inferred from homology"/>
<keyword evidence="8" id="KW-1185">Reference proteome</keyword>
<dbReference type="PANTHER" id="PTHR43827">
    <property type="entry name" value="2,5-DIKETO-D-GLUCONIC ACID REDUCTASE"/>
    <property type="match status" value="1"/>
</dbReference>
<dbReference type="PRINTS" id="PR00069">
    <property type="entry name" value="ALDKETRDTASE"/>
</dbReference>
<dbReference type="PANTHER" id="PTHR43827:SF13">
    <property type="entry name" value="ALDO_KETO REDUCTASE FAMILY PROTEIN"/>
    <property type="match status" value="1"/>
</dbReference>
<evidence type="ECO:0000259" key="6">
    <source>
        <dbReference type="Pfam" id="PF00248"/>
    </source>
</evidence>
<dbReference type="InterPro" id="IPR036812">
    <property type="entry name" value="NAD(P)_OxRdtase_dom_sf"/>
</dbReference>
<dbReference type="SUPFAM" id="SSF51430">
    <property type="entry name" value="NAD(P)-linked oxidoreductase"/>
    <property type="match status" value="1"/>
</dbReference>
<evidence type="ECO:0000256" key="4">
    <source>
        <dbReference type="PIRSR" id="PIRSR000097-2"/>
    </source>
</evidence>
<organism evidence="7 8">
    <name type="scientific">Calocera cornea HHB12733</name>
    <dbReference type="NCBI Taxonomy" id="1353952"/>
    <lineage>
        <taxon>Eukaryota</taxon>
        <taxon>Fungi</taxon>
        <taxon>Dikarya</taxon>
        <taxon>Basidiomycota</taxon>
        <taxon>Agaricomycotina</taxon>
        <taxon>Dacrymycetes</taxon>
        <taxon>Dacrymycetales</taxon>
        <taxon>Dacrymycetaceae</taxon>
        <taxon>Calocera</taxon>
    </lineage>
</organism>
<evidence type="ECO:0000313" key="8">
    <source>
        <dbReference type="Proteomes" id="UP000076842"/>
    </source>
</evidence>
<dbReference type="FunFam" id="3.20.20.100:FF:000015">
    <property type="entry name" value="Oxidoreductase, aldo/keto reductase family"/>
    <property type="match status" value="1"/>
</dbReference>
<reference evidence="7 8" key="1">
    <citation type="journal article" date="2016" name="Mol. Biol. Evol.">
        <title>Comparative Genomics of Early-Diverging Mushroom-Forming Fungi Provides Insights into the Origins of Lignocellulose Decay Capabilities.</title>
        <authorList>
            <person name="Nagy L.G."/>
            <person name="Riley R."/>
            <person name="Tritt A."/>
            <person name="Adam C."/>
            <person name="Daum C."/>
            <person name="Floudas D."/>
            <person name="Sun H."/>
            <person name="Yadav J.S."/>
            <person name="Pangilinan J."/>
            <person name="Larsson K.H."/>
            <person name="Matsuura K."/>
            <person name="Barry K."/>
            <person name="Labutti K."/>
            <person name="Kuo R."/>
            <person name="Ohm R.A."/>
            <person name="Bhattacharya S.S."/>
            <person name="Shirouzu T."/>
            <person name="Yoshinaga Y."/>
            <person name="Martin F.M."/>
            <person name="Grigoriev I.V."/>
            <person name="Hibbett D.S."/>
        </authorList>
    </citation>
    <scope>NUCLEOTIDE SEQUENCE [LARGE SCALE GENOMIC DNA]</scope>
    <source>
        <strain evidence="7 8">HHB12733</strain>
    </source>
</reference>
<dbReference type="CDD" id="cd19071">
    <property type="entry name" value="AKR_AKR1-5-like"/>
    <property type="match status" value="1"/>
</dbReference>
<dbReference type="Gene3D" id="3.20.20.100">
    <property type="entry name" value="NADP-dependent oxidoreductase domain"/>
    <property type="match status" value="1"/>
</dbReference>
<dbReference type="PIRSF" id="PIRSF000097">
    <property type="entry name" value="AKR"/>
    <property type="match status" value="1"/>
</dbReference>
<dbReference type="AlphaFoldDB" id="A0A165HBB2"/>
<dbReference type="InParanoid" id="A0A165HBB2"/>
<name>A0A165HBB2_9BASI</name>